<evidence type="ECO:0000313" key="2">
    <source>
        <dbReference type="Proteomes" id="UP000265663"/>
    </source>
</evidence>
<gene>
    <name evidence="1" type="ORF">GMOD_00006090</name>
</gene>
<proteinExistence type="predicted"/>
<reference evidence="1 2" key="1">
    <citation type="journal article" date="2014" name="PLoS ONE">
        <title>De novo Genome Assembly of the Fungal Plant Pathogen Pyrenophora semeniperda.</title>
        <authorList>
            <person name="Soliai M.M."/>
            <person name="Meyer S.E."/>
            <person name="Udall J.A."/>
            <person name="Elzinga D.E."/>
            <person name="Hermansen R.A."/>
            <person name="Bodily P.M."/>
            <person name="Hart A.A."/>
            <person name="Coleman C.E."/>
        </authorList>
    </citation>
    <scope>NUCLEOTIDE SEQUENCE [LARGE SCALE GENOMIC DNA]</scope>
    <source>
        <strain evidence="1 2">CCB06</strain>
        <tissue evidence="1">Mycelium</tissue>
    </source>
</reference>
<accession>A0A3M7M4K9</accession>
<evidence type="ECO:0000313" key="1">
    <source>
        <dbReference type="EMBL" id="RMZ69320.1"/>
    </source>
</evidence>
<dbReference type="AlphaFoldDB" id="A0A3M7M4K9"/>
<protein>
    <submittedName>
        <fullName evidence="1">Uncharacterized protein</fullName>
    </submittedName>
</protein>
<name>A0A3M7M4K9_9PLEO</name>
<dbReference type="EMBL" id="KE747818">
    <property type="protein sequence ID" value="RMZ69320.1"/>
    <property type="molecule type" value="Genomic_DNA"/>
</dbReference>
<sequence length="36" mass="4215">MSESQVLLLVFENIGTEICEKRFSIAAQQPIWYAIW</sequence>
<dbReference type="Proteomes" id="UP000265663">
    <property type="component" value="Unassembled WGS sequence"/>
</dbReference>
<organism evidence="1 2">
    <name type="scientific">Pyrenophora seminiperda CCB06</name>
    <dbReference type="NCBI Taxonomy" id="1302712"/>
    <lineage>
        <taxon>Eukaryota</taxon>
        <taxon>Fungi</taxon>
        <taxon>Dikarya</taxon>
        <taxon>Ascomycota</taxon>
        <taxon>Pezizomycotina</taxon>
        <taxon>Dothideomycetes</taxon>
        <taxon>Pleosporomycetidae</taxon>
        <taxon>Pleosporales</taxon>
        <taxon>Pleosporineae</taxon>
        <taxon>Pleosporaceae</taxon>
        <taxon>Pyrenophora</taxon>
    </lineage>
</organism>
<keyword evidence="2" id="KW-1185">Reference proteome</keyword>